<protein>
    <submittedName>
        <fullName evidence="1">Uncharacterized protein</fullName>
    </submittedName>
</protein>
<evidence type="ECO:0000313" key="1">
    <source>
        <dbReference type="EMBL" id="EYC13395.1"/>
    </source>
</evidence>
<dbReference type="EMBL" id="JARK01001380">
    <property type="protein sequence ID" value="EYC13395.1"/>
    <property type="molecule type" value="Genomic_DNA"/>
</dbReference>
<accession>A0A016UDZ5</accession>
<dbReference type="AlphaFoldDB" id="A0A016UDZ5"/>
<keyword evidence="2" id="KW-1185">Reference proteome</keyword>
<gene>
    <name evidence="1" type="primary">Acey_s0044.g967</name>
    <name evidence="1" type="ORF">Y032_0044g967</name>
</gene>
<name>A0A016UDZ5_9BILA</name>
<organism evidence="1 2">
    <name type="scientific">Ancylostoma ceylanicum</name>
    <dbReference type="NCBI Taxonomy" id="53326"/>
    <lineage>
        <taxon>Eukaryota</taxon>
        <taxon>Metazoa</taxon>
        <taxon>Ecdysozoa</taxon>
        <taxon>Nematoda</taxon>
        <taxon>Chromadorea</taxon>
        <taxon>Rhabditida</taxon>
        <taxon>Rhabditina</taxon>
        <taxon>Rhabditomorpha</taxon>
        <taxon>Strongyloidea</taxon>
        <taxon>Ancylostomatidae</taxon>
        <taxon>Ancylostomatinae</taxon>
        <taxon>Ancylostoma</taxon>
    </lineage>
</organism>
<evidence type="ECO:0000313" key="2">
    <source>
        <dbReference type="Proteomes" id="UP000024635"/>
    </source>
</evidence>
<comment type="caution">
    <text evidence="1">The sequence shown here is derived from an EMBL/GenBank/DDBJ whole genome shotgun (WGS) entry which is preliminary data.</text>
</comment>
<proteinExistence type="predicted"/>
<dbReference type="Proteomes" id="UP000024635">
    <property type="component" value="Unassembled WGS sequence"/>
</dbReference>
<reference evidence="2" key="1">
    <citation type="journal article" date="2015" name="Nat. Genet.">
        <title>The genome and transcriptome of the zoonotic hookworm Ancylostoma ceylanicum identify infection-specific gene families.</title>
        <authorList>
            <person name="Schwarz E.M."/>
            <person name="Hu Y."/>
            <person name="Antoshechkin I."/>
            <person name="Miller M.M."/>
            <person name="Sternberg P.W."/>
            <person name="Aroian R.V."/>
        </authorList>
    </citation>
    <scope>NUCLEOTIDE SEQUENCE</scope>
    <source>
        <strain evidence="2">HY135</strain>
    </source>
</reference>
<sequence length="108" mass="12086">MISLLSFPSHSGLSPGKSAIFRKRAEVVASRTVFLAGFVKVDQYVCLHCGAEPRNSAKSVKAKFPRDAKIPHAQSVYHFEKNCTRTHEEDCDRFDHSCSSARINYVRG</sequence>